<dbReference type="AlphaFoldDB" id="A0A9W7XAR0"/>
<feature type="region of interest" description="Disordered" evidence="1">
    <location>
        <begin position="133"/>
        <end position="206"/>
    </location>
</feature>
<evidence type="ECO:0000313" key="3">
    <source>
        <dbReference type="Proteomes" id="UP001164776"/>
    </source>
</evidence>
<evidence type="ECO:0000256" key="1">
    <source>
        <dbReference type="SAM" id="MobiDB-lite"/>
    </source>
</evidence>
<reference evidence="2 3" key="1">
    <citation type="submission" date="2022-10" db="EMBL/GenBank/DDBJ databases">
        <title>WGS assembly of Paspalum vaginatum 540-79.</title>
        <authorList>
            <person name="Sun G."/>
            <person name="Wase N."/>
            <person name="Shu S."/>
            <person name="Jenkins J."/>
            <person name="Zhou B."/>
            <person name="Torres-Rodriguez J."/>
            <person name="Chen C."/>
            <person name="Sandor L."/>
            <person name="Plott C."/>
            <person name="Yoshinga Y."/>
            <person name="Daum C."/>
            <person name="Qi P."/>
            <person name="Barry K."/>
            <person name="Lipzen A."/>
            <person name="Berry L."/>
            <person name="Pedersen C."/>
            <person name="Gottilla T."/>
            <person name="Foltz A."/>
            <person name="Yu H."/>
            <person name="O'Malley R."/>
            <person name="Zhang C."/>
            <person name="Devos K."/>
            <person name="Sigmon B."/>
            <person name="Yu B."/>
            <person name="Obata T."/>
            <person name="Schmutz J."/>
            <person name="Schnable J."/>
        </authorList>
    </citation>
    <scope>NUCLEOTIDE SEQUENCE [LARGE SCALE GENOMIC DNA]</scope>
    <source>
        <strain evidence="3">cv. 540-79</strain>
    </source>
</reference>
<feature type="compositionally biased region" description="Basic and acidic residues" evidence="1">
    <location>
        <begin position="176"/>
        <end position="189"/>
    </location>
</feature>
<dbReference type="EMBL" id="MU629806">
    <property type="protein sequence ID" value="KAJ1255121.1"/>
    <property type="molecule type" value="Genomic_DNA"/>
</dbReference>
<feature type="compositionally biased region" description="Low complexity" evidence="1">
    <location>
        <begin position="190"/>
        <end position="206"/>
    </location>
</feature>
<name>A0A9W7XAR0_9POAL</name>
<dbReference type="Proteomes" id="UP001164776">
    <property type="component" value="Unassembled WGS sequence"/>
</dbReference>
<keyword evidence="3" id="KW-1185">Reference proteome</keyword>
<gene>
    <name evidence="2" type="ORF">BS78_K285600</name>
</gene>
<evidence type="ECO:0000313" key="2">
    <source>
        <dbReference type="EMBL" id="KAJ1255121.1"/>
    </source>
</evidence>
<protein>
    <submittedName>
        <fullName evidence="2">Uncharacterized protein</fullName>
    </submittedName>
</protein>
<accession>A0A9W7XAR0</accession>
<organism evidence="2 3">
    <name type="scientific">Paspalum vaginatum</name>
    <name type="common">seashore paspalum</name>
    <dbReference type="NCBI Taxonomy" id="158149"/>
    <lineage>
        <taxon>Eukaryota</taxon>
        <taxon>Viridiplantae</taxon>
        <taxon>Streptophyta</taxon>
        <taxon>Embryophyta</taxon>
        <taxon>Tracheophyta</taxon>
        <taxon>Spermatophyta</taxon>
        <taxon>Magnoliopsida</taxon>
        <taxon>Liliopsida</taxon>
        <taxon>Poales</taxon>
        <taxon>Poaceae</taxon>
        <taxon>PACMAD clade</taxon>
        <taxon>Panicoideae</taxon>
        <taxon>Andropogonodae</taxon>
        <taxon>Paspaleae</taxon>
        <taxon>Paspalinae</taxon>
        <taxon>Paspalum</taxon>
    </lineage>
</organism>
<comment type="caution">
    <text evidence="2">The sequence shown here is derived from an EMBL/GenBank/DDBJ whole genome shotgun (WGS) entry which is preliminary data.</text>
</comment>
<proteinExistence type="predicted"/>
<sequence length="236" mass="25211">MPIESIILAYVSTYIFSHNYLLVHLCPRNGSASFNSFSPPGATFPSVPGHRACRAPNIWPKLERAIYFAHLPRPPPFPANTSCIHLLSSLSMAALSSSPPSPPSLSPTTLVLPKSNQQLKKISYANMRRCAGNGGARGAARGKGKRPAGARTAERGAYTPQEAVTPSPARQLTRLARRDLRGGNDENGARCRPPQSSSARQPPFCNPAPHLLCASAPLSPPASASKILACCRRERG</sequence>